<dbReference type="PANTHER" id="PTHR48090">
    <property type="entry name" value="UNDECAPRENYL-PHOSPHATE 4-DEOXY-4-FORMAMIDO-L-ARABINOSE TRANSFERASE-RELATED"/>
    <property type="match status" value="1"/>
</dbReference>
<dbReference type="CDD" id="cd04179">
    <property type="entry name" value="DPM_DPG-synthase_like"/>
    <property type="match status" value="1"/>
</dbReference>
<dbReference type="Gene3D" id="3.90.550.10">
    <property type="entry name" value="Spore Coat Polysaccharide Biosynthesis Protein SpsA, Chain A"/>
    <property type="match status" value="1"/>
</dbReference>
<evidence type="ECO:0000313" key="7">
    <source>
        <dbReference type="EMBL" id="CAB4861303.1"/>
    </source>
</evidence>
<keyword evidence="4" id="KW-0808">Transferase</keyword>
<protein>
    <submittedName>
        <fullName evidence="7">Unannotated protein</fullName>
    </submittedName>
</protein>
<keyword evidence="5" id="KW-0460">Magnesium</keyword>
<sequence length="305" mass="33339">MTTARDWLRHNSFHHAEFPAQRIALRRESSISVCLPARNEERTIGPIVAALMPLVERGTIDQVVVVDQSTDGTAEIAERLGAEVHTQSSLMPEYGPVLGKGDAMWRALSVISGDIICFLDADSENFTEHFACGLIGPLVEHDHISFVKGFYRRPFRQAGVTLPEGGGRVTELMARPLLNLFYPDLAGVRQPLAGEIAVRREVIEQMPMLTGYGVDISLLIDAYRYGGLESIAQVDLDTRQNDHQQLGDLGPMSFAVLRAVASRLQMDGRLDEVGPTTFLAAQGTAMSELEISHAERPAFASVTAG</sequence>
<dbReference type="InterPro" id="IPR050256">
    <property type="entry name" value="Glycosyltransferase_2"/>
</dbReference>
<dbReference type="NCBIfam" id="NF010496">
    <property type="entry name" value="PRK13915.1"/>
    <property type="match status" value="1"/>
</dbReference>
<organism evidence="7">
    <name type="scientific">freshwater metagenome</name>
    <dbReference type="NCBI Taxonomy" id="449393"/>
    <lineage>
        <taxon>unclassified sequences</taxon>
        <taxon>metagenomes</taxon>
        <taxon>ecological metagenomes</taxon>
    </lineage>
</organism>
<comment type="cofactor">
    <cofactor evidence="1">
        <name>Mg(2+)</name>
        <dbReference type="ChEBI" id="CHEBI:18420"/>
    </cofactor>
</comment>
<evidence type="ECO:0000256" key="5">
    <source>
        <dbReference type="ARBA" id="ARBA00022842"/>
    </source>
</evidence>
<dbReference type="InterPro" id="IPR001173">
    <property type="entry name" value="Glyco_trans_2-like"/>
</dbReference>
<gene>
    <name evidence="7" type="ORF">UFOPK3444_00190</name>
</gene>
<dbReference type="GO" id="GO:0016757">
    <property type="term" value="F:glycosyltransferase activity"/>
    <property type="evidence" value="ECO:0007669"/>
    <property type="project" value="UniProtKB-KW"/>
</dbReference>
<dbReference type="Pfam" id="PF00535">
    <property type="entry name" value="Glycos_transf_2"/>
    <property type="match status" value="1"/>
</dbReference>
<evidence type="ECO:0000256" key="4">
    <source>
        <dbReference type="ARBA" id="ARBA00022679"/>
    </source>
</evidence>
<keyword evidence="3" id="KW-0328">Glycosyltransferase</keyword>
<evidence type="ECO:0000256" key="3">
    <source>
        <dbReference type="ARBA" id="ARBA00022676"/>
    </source>
</evidence>
<dbReference type="AlphaFoldDB" id="A0A6J7D2F3"/>
<dbReference type="InterPro" id="IPR029044">
    <property type="entry name" value="Nucleotide-diphossugar_trans"/>
</dbReference>
<reference evidence="7" key="1">
    <citation type="submission" date="2020-05" db="EMBL/GenBank/DDBJ databases">
        <authorList>
            <person name="Chiriac C."/>
            <person name="Salcher M."/>
            <person name="Ghai R."/>
            <person name="Kavagutti S V."/>
        </authorList>
    </citation>
    <scope>NUCLEOTIDE SEQUENCE</scope>
</reference>
<evidence type="ECO:0000259" key="6">
    <source>
        <dbReference type="Pfam" id="PF00535"/>
    </source>
</evidence>
<dbReference type="SUPFAM" id="SSF53448">
    <property type="entry name" value="Nucleotide-diphospho-sugar transferases"/>
    <property type="match status" value="1"/>
</dbReference>
<dbReference type="PANTHER" id="PTHR48090:SF10">
    <property type="entry name" value="GLUCOSYL-3-PHOSPHOGLYCERATE SYNTHASE"/>
    <property type="match status" value="1"/>
</dbReference>
<proteinExistence type="inferred from homology"/>
<feature type="domain" description="Glycosyltransferase 2-like" evidence="6">
    <location>
        <begin position="32"/>
        <end position="151"/>
    </location>
</feature>
<name>A0A6J7D2F3_9ZZZZ</name>
<dbReference type="EMBL" id="CAFBLU010000002">
    <property type="protein sequence ID" value="CAB4861303.1"/>
    <property type="molecule type" value="Genomic_DNA"/>
</dbReference>
<evidence type="ECO:0000256" key="1">
    <source>
        <dbReference type="ARBA" id="ARBA00001946"/>
    </source>
</evidence>
<evidence type="ECO:0000256" key="2">
    <source>
        <dbReference type="ARBA" id="ARBA00006739"/>
    </source>
</evidence>
<comment type="similarity">
    <text evidence="2">Belongs to the glycosyltransferase 2 family.</text>
</comment>
<accession>A0A6J7D2F3</accession>